<dbReference type="PANTHER" id="PTHR33373">
    <property type="entry name" value="OS07G0479600 PROTEIN"/>
    <property type="match status" value="1"/>
</dbReference>
<sequence>MRYGIRQVSNIVNFYKGFFDRSGCQAQLLKDVLIVVIVREHCKKLRFLSSVSCACMGGCVGGCAKPPPATTVERSSRRHPSRRGVSGLFLLKKDWWSSSPEDMENNVSNSHSMRRNPSVGSTSQAEETQLTNDSTNSTTFVNHALIMWNERRREWLGNRSQNQPQMPREPIISWNTTYDDLLATNQPFPQPVPLPEMIDFLVDVWHEEGLYE</sequence>
<proteinExistence type="evidence at transcript level"/>
<evidence type="ECO:0000259" key="2">
    <source>
        <dbReference type="Pfam" id="PF13259"/>
    </source>
</evidence>
<accession>A9NZA2</accession>
<feature type="domain" description="Gag1-like clamp" evidence="2">
    <location>
        <begin position="172"/>
        <end position="212"/>
    </location>
</feature>
<feature type="compositionally biased region" description="Polar residues" evidence="1">
    <location>
        <begin position="100"/>
        <end position="111"/>
    </location>
</feature>
<name>A9NZA2_PICSI</name>
<dbReference type="Pfam" id="PF13259">
    <property type="entry name" value="clamp_Gag1-like"/>
    <property type="match status" value="2"/>
</dbReference>
<dbReference type="InterPro" id="IPR025124">
    <property type="entry name" value="Gag1-like_clamp"/>
</dbReference>
<evidence type="ECO:0000313" key="3">
    <source>
        <dbReference type="EMBL" id="ABK25963.1"/>
    </source>
</evidence>
<dbReference type="PANTHER" id="PTHR33373:SF34">
    <property type="entry name" value="DUF4050 DOMAIN-CONTAINING PROTEIN"/>
    <property type="match status" value="1"/>
</dbReference>
<dbReference type="AlphaFoldDB" id="A9NZA2"/>
<protein>
    <recommendedName>
        <fullName evidence="2">Gag1-like clamp domain-containing protein</fullName>
    </recommendedName>
</protein>
<organism evidence="3">
    <name type="scientific">Picea sitchensis</name>
    <name type="common">Sitka spruce</name>
    <name type="synonym">Pinus sitchensis</name>
    <dbReference type="NCBI Taxonomy" id="3332"/>
    <lineage>
        <taxon>Eukaryota</taxon>
        <taxon>Viridiplantae</taxon>
        <taxon>Streptophyta</taxon>
        <taxon>Embryophyta</taxon>
        <taxon>Tracheophyta</taxon>
        <taxon>Spermatophyta</taxon>
        <taxon>Pinopsida</taxon>
        <taxon>Pinidae</taxon>
        <taxon>Conifers I</taxon>
        <taxon>Pinales</taxon>
        <taxon>Pinaceae</taxon>
        <taxon>Picea</taxon>
    </lineage>
</organism>
<reference evidence="3" key="1">
    <citation type="journal article" date="2008" name="BMC Genomics">
        <title>A conifer genomics resource of 200,000 spruce (Picea spp.) ESTs and 6,464 high-quality, sequence-finished full-length cDNAs for Sitka spruce (Picea sitchensis).</title>
        <authorList>
            <person name="Ralph S.G."/>
            <person name="Chun H.J."/>
            <person name="Kolosova N."/>
            <person name="Cooper D."/>
            <person name="Oddy C."/>
            <person name="Ritland C.E."/>
            <person name="Kirkpatrick R."/>
            <person name="Moore R."/>
            <person name="Barber S."/>
            <person name="Holt R.A."/>
            <person name="Jones S.J."/>
            <person name="Marra M.A."/>
            <person name="Douglas C.J."/>
            <person name="Ritland K."/>
            <person name="Bohlmann J."/>
        </authorList>
    </citation>
    <scope>NUCLEOTIDE SEQUENCE</scope>
    <source>
        <tissue evidence="3">Bark</tissue>
    </source>
</reference>
<dbReference type="EMBL" id="EF086707">
    <property type="protein sequence ID" value="ABK25963.1"/>
    <property type="molecule type" value="mRNA"/>
</dbReference>
<feature type="region of interest" description="Disordered" evidence="1">
    <location>
        <begin position="100"/>
        <end position="135"/>
    </location>
</feature>
<evidence type="ECO:0000256" key="1">
    <source>
        <dbReference type="SAM" id="MobiDB-lite"/>
    </source>
</evidence>
<feature type="compositionally biased region" description="Polar residues" evidence="1">
    <location>
        <begin position="118"/>
        <end position="135"/>
    </location>
</feature>
<feature type="domain" description="Gag1-like clamp" evidence="2">
    <location>
        <begin position="117"/>
        <end position="168"/>
    </location>
</feature>